<comment type="caution">
    <text evidence="1">The sequence shown here is derived from an EMBL/GenBank/DDBJ whole genome shotgun (WGS) entry which is preliminary data.</text>
</comment>
<proteinExistence type="predicted"/>
<evidence type="ECO:0000313" key="2">
    <source>
        <dbReference type="Proteomes" id="UP000257109"/>
    </source>
</evidence>
<dbReference type="PANTHER" id="PTHR35046:SF9">
    <property type="entry name" value="RNA-DIRECTED DNA POLYMERASE"/>
    <property type="match status" value="1"/>
</dbReference>
<evidence type="ECO:0008006" key="3">
    <source>
        <dbReference type="Google" id="ProtNLM"/>
    </source>
</evidence>
<accession>A0A371H363</accession>
<reference evidence="1" key="1">
    <citation type="submission" date="2018-05" db="EMBL/GenBank/DDBJ databases">
        <title>Draft genome of Mucuna pruriens seed.</title>
        <authorList>
            <person name="Nnadi N.E."/>
            <person name="Vos R."/>
            <person name="Hasami M.H."/>
            <person name="Devisetty U.K."/>
            <person name="Aguiy J.C."/>
        </authorList>
    </citation>
    <scope>NUCLEOTIDE SEQUENCE [LARGE SCALE GENOMIC DNA]</scope>
    <source>
        <strain evidence="1">JCA_2017</strain>
    </source>
</reference>
<sequence length="244" mass="28738">MPLMFLGLLQLNHQNFIHGDRCGELTTMTKSKLSQMWQHYLLPKEFMIHGDHEALKHLRGQGKLNKRHPKLVEFLEQFPYVIKHKQDDALSRKHTLITMIETKIFGLDCIKELYEHDIDFSEPFSMFIHAAFNDYYRHDGFLFKGKEFYVLVSSIKQLLVKEAHEGGLMNFEHFFWPHIRKNMYNVCGECLIFKLAKSKVSPHGLYTPFCIPTTPWIDISMDFVLGLPTSKRGRDPIFMVVDRF</sequence>
<feature type="non-terminal residue" evidence="1">
    <location>
        <position position="1"/>
    </location>
</feature>
<organism evidence="1 2">
    <name type="scientific">Mucuna pruriens</name>
    <name type="common">Velvet bean</name>
    <name type="synonym">Dolichos pruriens</name>
    <dbReference type="NCBI Taxonomy" id="157652"/>
    <lineage>
        <taxon>Eukaryota</taxon>
        <taxon>Viridiplantae</taxon>
        <taxon>Streptophyta</taxon>
        <taxon>Embryophyta</taxon>
        <taxon>Tracheophyta</taxon>
        <taxon>Spermatophyta</taxon>
        <taxon>Magnoliopsida</taxon>
        <taxon>eudicotyledons</taxon>
        <taxon>Gunneridae</taxon>
        <taxon>Pentapetalae</taxon>
        <taxon>rosids</taxon>
        <taxon>fabids</taxon>
        <taxon>Fabales</taxon>
        <taxon>Fabaceae</taxon>
        <taxon>Papilionoideae</taxon>
        <taxon>50 kb inversion clade</taxon>
        <taxon>NPAAA clade</taxon>
        <taxon>indigoferoid/millettioid clade</taxon>
        <taxon>Phaseoleae</taxon>
        <taxon>Mucuna</taxon>
    </lineage>
</organism>
<dbReference type="PANTHER" id="PTHR35046">
    <property type="entry name" value="ZINC KNUCKLE (CCHC-TYPE) FAMILY PROTEIN"/>
    <property type="match status" value="1"/>
</dbReference>
<protein>
    <recommendedName>
        <fullName evidence="3">Integrase zinc-binding domain-containing protein</fullName>
    </recommendedName>
</protein>
<dbReference type="AlphaFoldDB" id="A0A371H363"/>
<dbReference type="EMBL" id="QJKJ01003709">
    <property type="protein sequence ID" value="RDX97227.1"/>
    <property type="molecule type" value="Genomic_DNA"/>
</dbReference>
<dbReference type="STRING" id="157652.A0A371H363"/>
<name>A0A371H363_MUCPR</name>
<gene>
    <name evidence="1" type="ORF">CR513_20029</name>
</gene>
<dbReference type="OrthoDB" id="1933708at2759"/>
<keyword evidence="2" id="KW-1185">Reference proteome</keyword>
<evidence type="ECO:0000313" key="1">
    <source>
        <dbReference type="EMBL" id="RDX97227.1"/>
    </source>
</evidence>
<dbReference type="Proteomes" id="UP000257109">
    <property type="component" value="Unassembled WGS sequence"/>
</dbReference>